<keyword evidence="2" id="KW-1185">Reference proteome</keyword>
<comment type="caution">
    <text evidence="1">The sequence shown here is derived from an EMBL/GenBank/DDBJ whole genome shotgun (WGS) entry which is preliminary data.</text>
</comment>
<organism evidence="1 2">
    <name type="scientific">Zymoseptoria brevis</name>
    <dbReference type="NCBI Taxonomy" id="1047168"/>
    <lineage>
        <taxon>Eukaryota</taxon>
        <taxon>Fungi</taxon>
        <taxon>Dikarya</taxon>
        <taxon>Ascomycota</taxon>
        <taxon>Pezizomycotina</taxon>
        <taxon>Dothideomycetes</taxon>
        <taxon>Dothideomycetidae</taxon>
        <taxon>Mycosphaerellales</taxon>
        <taxon>Mycosphaerellaceae</taxon>
        <taxon>Zymoseptoria</taxon>
    </lineage>
</organism>
<dbReference type="EMBL" id="LAFY01000594">
    <property type="protein sequence ID" value="KJX96749.1"/>
    <property type="molecule type" value="Genomic_DNA"/>
</dbReference>
<dbReference type="Proteomes" id="UP000033647">
    <property type="component" value="Unassembled WGS sequence"/>
</dbReference>
<evidence type="ECO:0000313" key="2">
    <source>
        <dbReference type="Proteomes" id="UP000033647"/>
    </source>
</evidence>
<reference evidence="1 2" key="1">
    <citation type="submission" date="2015-03" db="EMBL/GenBank/DDBJ databases">
        <title>RNA-seq based gene annotation and comparative genomics of four Zymoseptoria species reveal species-specific pathogenicity related genes and transposable element activity.</title>
        <authorList>
            <person name="Grandaubert J."/>
            <person name="Bhattacharyya A."/>
            <person name="Stukenbrock E.H."/>
        </authorList>
    </citation>
    <scope>NUCLEOTIDE SEQUENCE [LARGE SCALE GENOMIC DNA]</scope>
    <source>
        <strain evidence="1 2">Zb18110</strain>
    </source>
</reference>
<gene>
    <name evidence="1" type="ORF">TI39_contig602g00001</name>
</gene>
<accession>A0A0F4GH07</accession>
<dbReference type="AlphaFoldDB" id="A0A0F4GH07"/>
<protein>
    <submittedName>
        <fullName evidence="1">Uncharacterized protein</fullName>
    </submittedName>
</protein>
<sequence>MSVPPRVPPGNHDWAADFQYWLDITMEQLSNIINGHTDRNNVHHAFPPAGFSRYIPRGQQGICERQLMRALNDFWPNATEDEKE</sequence>
<evidence type="ECO:0000313" key="1">
    <source>
        <dbReference type="EMBL" id="KJX96749.1"/>
    </source>
</evidence>
<proteinExistence type="predicted"/>
<name>A0A0F4GH07_9PEZI</name>